<dbReference type="GO" id="GO:0004674">
    <property type="term" value="F:protein serine/threonine kinase activity"/>
    <property type="evidence" value="ECO:0007669"/>
    <property type="project" value="UniProtKB-KW"/>
</dbReference>
<dbReference type="Gene3D" id="1.10.510.10">
    <property type="entry name" value="Transferase(Phosphotransferase) domain 1"/>
    <property type="match status" value="1"/>
</dbReference>
<sequence length="116" mass="12814">MEVNEKCDVYSFGVVTLEVFLGSHPGMFVSFLSTMTSSSTTHQILLQDVLDQRLSPPMNQVANEVVFIVKLALACLQANPQPRPTMRQVSQLLSAPKPPLPKPFHMISVGELFDLS</sequence>
<dbReference type="InterPro" id="IPR011009">
    <property type="entry name" value="Kinase-like_dom_sf"/>
</dbReference>
<dbReference type="Pfam" id="PF07714">
    <property type="entry name" value="PK_Tyr_Ser-Thr"/>
    <property type="match status" value="1"/>
</dbReference>
<comment type="catalytic activity">
    <reaction evidence="7">
        <text>L-threonyl-[protein] + ATP = O-phospho-L-threonyl-[protein] + ADP + H(+)</text>
        <dbReference type="Rhea" id="RHEA:46608"/>
        <dbReference type="Rhea" id="RHEA-COMP:11060"/>
        <dbReference type="Rhea" id="RHEA-COMP:11605"/>
        <dbReference type="ChEBI" id="CHEBI:15378"/>
        <dbReference type="ChEBI" id="CHEBI:30013"/>
        <dbReference type="ChEBI" id="CHEBI:30616"/>
        <dbReference type="ChEBI" id="CHEBI:61977"/>
        <dbReference type="ChEBI" id="CHEBI:456216"/>
        <dbReference type="EC" id="2.7.11.1"/>
    </reaction>
</comment>
<keyword evidence="4" id="KW-0547">Nucleotide-binding</keyword>
<organism evidence="10">
    <name type="scientific">Davidia involucrata</name>
    <name type="common">Dove tree</name>
    <dbReference type="NCBI Taxonomy" id="16924"/>
    <lineage>
        <taxon>Eukaryota</taxon>
        <taxon>Viridiplantae</taxon>
        <taxon>Streptophyta</taxon>
        <taxon>Embryophyta</taxon>
        <taxon>Tracheophyta</taxon>
        <taxon>Spermatophyta</taxon>
        <taxon>Magnoliopsida</taxon>
        <taxon>eudicotyledons</taxon>
        <taxon>Gunneridae</taxon>
        <taxon>Pentapetalae</taxon>
        <taxon>asterids</taxon>
        <taxon>Cornales</taxon>
        <taxon>Nyssaceae</taxon>
        <taxon>Davidia</taxon>
    </lineage>
</organism>
<name>A0A5B7BBM7_DAVIN</name>
<keyword evidence="6" id="KW-0067">ATP-binding</keyword>
<dbReference type="PANTHER" id="PTHR48005:SF70">
    <property type="entry name" value="MDIS1-INTERACTING RECEPTOR LIKE KINASE 2-LIKE"/>
    <property type="match status" value="1"/>
</dbReference>
<comment type="catalytic activity">
    <reaction evidence="8">
        <text>L-seryl-[protein] + ATP = O-phospho-L-seryl-[protein] + ADP + H(+)</text>
        <dbReference type="Rhea" id="RHEA:17989"/>
        <dbReference type="Rhea" id="RHEA-COMP:9863"/>
        <dbReference type="Rhea" id="RHEA-COMP:11604"/>
        <dbReference type="ChEBI" id="CHEBI:15378"/>
        <dbReference type="ChEBI" id="CHEBI:29999"/>
        <dbReference type="ChEBI" id="CHEBI:30616"/>
        <dbReference type="ChEBI" id="CHEBI:83421"/>
        <dbReference type="ChEBI" id="CHEBI:456216"/>
        <dbReference type="EC" id="2.7.11.1"/>
    </reaction>
</comment>
<accession>A0A5B7BBM7</accession>
<dbReference type="InterPro" id="IPR051420">
    <property type="entry name" value="Ser_Thr_Kinases_DiverseReg"/>
</dbReference>
<dbReference type="SUPFAM" id="SSF56112">
    <property type="entry name" value="Protein kinase-like (PK-like)"/>
    <property type="match status" value="1"/>
</dbReference>
<dbReference type="EC" id="2.7.11.1" evidence="1"/>
<dbReference type="PANTHER" id="PTHR48005">
    <property type="entry name" value="LEUCINE RICH REPEAT KINASE 2"/>
    <property type="match status" value="1"/>
</dbReference>
<keyword evidence="3" id="KW-0808">Transferase</keyword>
<proteinExistence type="predicted"/>
<evidence type="ECO:0000256" key="5">
    <source>
        <dbReference type="ARBA" id="ARBA00022777"/>
    </source>
</evidence>
<protein>
    <recommendedName>
        <fullName evidence="1">non-specific serine/threonine protein kinase</fullName>
        <ecNumber evidence="1">2.7.11.1</ecNumber>
    </recommendedName>
</protein>
<evidence type="ECO:0000256" key="7">
    <source>
        <dbReference type="ARBA" id="ARBA00047899"/>
    </source>
</evidence>
<dbReference type="AlphaFoldDB" id="A0A5B7BBM7"/>
<keyword evidence="2" id="KW-0723">Serine/threonine-protein kinase</keyword>
<keyword evidence="5" id="KW-0418">Kinase</keyword>
<evidence type="ECO:0000256" key="2">
    <source>
        <dbReference type="ARBA" id="ARBA00022527"/>
    </source>
</evidence>
<dbReference type="GO" id="GO:0005524">
    <property type="term" value="F:ATP binding"/>
    <property type="evidence" value="ECO:0007669"/>
    <property type="project" value="UniProtKB-KW"/>
</dbReference>
<evidence type="ECO:0000256" key="6">
    <source>
        <dbReference type="ARBA" id="ARBA00022840"/>
    </source>
</evidence>
<evidence type="ECO:0000313" key="10">
    <source>
        <dbReference type="EMBL" id="MPA66330.1"/>
    </source>
</evidence>
<feature type="domain" description="Serine-threonine/tyrosine-protein kinase catalytic" evidence="9">
    <location>
        <begin position="2"/>
        <end position="92"/>
    </location>
</feature>
<gene>
    <name evidence="10" type="ORF">Din_035771</name>
</gene>
<evidence type="ECO:0000256" key="4">
    <source>
        <dbReference type="ARBA" id="ARBA00022741"/>
    </source>
</evidence>
<evidence type="ECO:0000256" key="8">
    <source>
        <dbReference type="ARBA" id="ARBA00048679"/>
    </source>
</evidence>
<dbReference type="InterPro" id="IPR001245">
    <property type="entry name" value="Ser-Thr/Tyr_kinase_cat_dom"/>
</dbReference>
<dbReference type="EMBL" id="GHES01035771">
    <property type="protein sequence ID" value="MPA66330.1"/>
    <property type="molecule type" value="Transcribed_RNA"/>
</dbReference>
<evidence type="ECO:0000256" key="1">
    <source>
        <dbReference type="ARBA" id="ARBA00012513"/>
    </source>
</evidence>
<reference evidence="10" key="1">
    <citation type="submission" date="2019-08" db="EMBL/GenBank/DDBJ databases">
        <title>Reference gene set and small RNA set construction with multiple tissues from Davidia involucrata Baill.</title>
        <authorList>
            <person name="Yang H."/>
            <person name="Zhou C."/>
            <person name="Li G."/>
            <person name="Wang J."/>
            <person name="Gao P."/>
            <person name="Wang M."/>
            <person name="Wang R."/>
            <person name="Zhao Y."/>
        </authorList>
    </citation>
    <scope>NUCLEOTIDE SEQUENCE</scope>
    <source>
        <tissue evidence="10">Mixed with DoveR01_LX</tissue>
    </source>
</reference>
<evidence type="ECO:0000256" key="3">
    <source>
        <dbReference type="ARBA" id="ARBA00022679"/>
    </source>
</evidence>
<evidence type="ECO:0000259" key="9">
    <source>
        <dbReference type="Pfam" id="PF07714"/>
    </source>
</evidence>